<dbReference type="Gene3D" id="3.40.50.300">
    <property type="entry name" value="P-loop containing nucleotide triphosphate hydrolases"/>
    <property type="match status" value="1"/>
</dbReference>
<feature type="transmembrane region" description="Helical" evidence="1">
    <location>
        <begin position="20"/>
        <end position="38"/>
    </location>
</feature>
<evidence type="ECO:0000313" key="2">
    <source>
        <dbReference type="EMBL" id="MBS9339186.1"/>
    </source>
</evidence>
<keyword evidence="1" id="KW-0472">Membrane</keyword>
<reference evidence="2 3" key="1">
    <citation type="submission" date="2020-02" db="EMBL/GenBank/DDBJ databases">
        <title>Fructobacillus sp. isolated from paper mulberry of Taiwan.</title>
        <authorList>
            <person name="Lin S.-T."/>
        </authorList>
    </citation>
    <scope>NUCLEOTIDE SEQUENCE [LARGE SCALE GENOMIC DNA]</scope>
    <source>
        <strain evidence="2 3">M2-14</strain>
    </source>
</reference>
<evidence type="ECO:0000256" key="1">
    <source>
        <dbReference type="SAM" id="Phobius"/>
    </source>
</evidence>
<gene>
    <name evidence="2" type="ORF">G6R29_06080</name>
</gene>
<dbReference type="Proteomes" id="UP001519504">
    <property type="component" value="Unassembled WGS sequence"/>
</dbReference>
<keyword evidence="2" id="KW-0131">Cell cycle</keyword>
<feature type="transmembrane region" description="Helical" evidence="1">
    <location>
        <begin position="53"/>
        <end position="73"/>
    </location>
</feature>
<dbReference type="RefSeq" id="WP_338017268.1">
    <property type="nucleotide sequence ID" value="NZ_JAAMFK010000009.1"/>
</dbReference>
<dbReference type="InterPro" id="IPR027417">
    <property type="entry name" value="P-loop_NTPase"/>
</dbReference>
<dbReference type="EMBL" id="JAAMFK010000009">
    <property type="protein sequence ID" value="MBS9339186.1"/>
    <property type="molecule type" value="Genomic_DNA"/>
</dbReference>
<keyword evidence="3" id="KW-1185">Reference proteome</keyword>
<sequence>MTKYRRIIKADDSRLQIYQVGWLGIFVISIFTIGYYLLTNLLKSANIFILDRVVYSLILIVFLVNLAVLNYGYSVRDNKSTYHLKPTSNEAKKIVKKINACFSDKNLIDVLGFSNKTRYGYEMPSVYVYLDESLSTGFVAIENIANFDQLDKEKYEQKVSGIFNGKLKKYAVVSSELSPDDSYMLFNFEDVNMSHRLIIKDDQSISQFASADKHCLRIATDLIWHADVTAHLSLIARTRSGKSVFAGGYLAPLMIEQGWQVEYNSAKFDRYVKKFNGVSDIAKIVERAEYWVSVMEERLDQINQANKDKYLEMPNMFDVGLFFDELGNLNAGLEIEKKLQKRWQSAINKLTATGASTGIHVIAISQFATKEGFLPSLARVNCSDAVIMLGGAANSATERQYLVPGFEMPVREFSKGQGLAKIAGSGHKWESLHFFETPWFS</sequence>
<accession>A0ABS5R171</accession>
<proteinExistence type="predicted"/>
<comment type="caution">
    <text evidence="2">The sequence shown here is derived from an EMBL/GenBank/DDBJ whole genome shotgun (WGS) entry which is preliminary data.</text>
</comment>
<keyword evidence="1" id="KW-1133">Transmembrane helix</keyword>
<protein>
    <submittedName>
        <fullName evidence="2">Cell division protein FtsK</fullName>
    </submittedName>
</protein>
<evidence type="ECO:0000313" key="3">
    <source>
        <dbReference type="Proteomes" id="UP001519504"/>
    </source>
</evidence>
<organism evidence="2 3">
    <name type="scientific">Fructobacillus broussonetiae</name>
    <dbReference type="NCBI Taxonomy" id="2713173"/>
    <lineage>
        <taxon>Bacteria</taxon>
        <taxon>Bacillati</taxon>
        <taxon>Bacillota</taxon>
        <taxon>Bacilli</taxon>
        <taxon>Lactobacillales</taxon>
        <taxon>Lactobacillaceae</taxon>
        <taxon>Fructobacillus</taxon>
    </lineage>
</organism>
<name>A0ABS5R171_9LACO</name>
<keyword evidence="1" id="KW-0812">Transmembrane</keyword>
<dbReference type="GO" id="GO:0051301">
    <property type="term" value="P:cell division"/>
    <property type="evidence" value="ECO:0007669"/>
    <property type="project" value="UniProtKB-KW"/>
</dbReference>
<keyword evidence="2" id="KW-0132">Cell division</keyword>